<feature type="compositionally biased region" description="Polar residues" evidence="1">
    <location>
        <begin position="242"/>
        <end position="263"/>
    </location>
</feature>
<comment type="caution">
    <text evidence="3">The sequence shown here is derived from an EMBL/GenBank/DDBJ whole genome shotgun (WGS) entry which is preliminary data.</text>
</comment>
<dbReference type="Pfam" id="PF00169">
    <property type="entry name" value="PH"/>
    <property type="match status" value="1"/>
</dbReference>
<gene>
    <name evidence="3" type="primary">PLEKHS1-1</name>
    <name evidence="3" type="ORF">Y1Q_0009574</name>
</gene>
<feature type="compositionally biased region" description="Polar residues" evidence="1">
    <location>
        <begin position="190"/>
        <end position="210"/>
    </location>
</feature>
<dbReference type="PANTHER" id="PTHR47014:SF1">
    <property type="entry name" value="PLECKSTRIN HOMOLOGY DOMAIN-CONTAINING FAMILY S MEMBER 1"/>
    <property type="match status" value="1"/>
</dbReference>
<dbReference type="Gene3D" id="2.30.29.30">
    <property type="entry name" value="Pleckstrin-homology domain (PH domain)/Phosphotyrosine-binding domain (PTB)"/>
    <property type="match status" value="1"/>
</dbReference>
<proteinExistence type="predicted"/>
<reference evidence="3 4" key="1">
    <citation type="journal article" date="2012" name="Genome Biol.">
        <title>Sequencing three crocodilian genomes to illuminate the evolution of archosaurs and amniotes.</title>
        <authorList>
            <person name="St John J.A."/>
            <person name="Braun E.L."/>
            <person name="Isberg S.R."/>
            <person name="Miles L.G."/>
            <person name="Chong A.Y."/>
            <person name="Gongora J."/>
            <person name="Dalzell P."/>
            <person name="Moran C."/>
            <person name="Bed'hom B."/>
            <person name="Abzhanov A."/>
            <person name="Burgess S.C."/>
            <person name="Cooksey A.M."/>
            <person name="Castoe T.A."/>
            <person name="Crawford N.G."/>
            <person name="Densmore L.D."/>
            <person name="Drew J.C."/>
            <person name="Edwards S.V."/>
            <person name="Faircloth B.C."/>
            <person name="Fujita M.K."/>
            <person name="Greenwold M.J."/>
            <person name="Hoffmann F.G."/>
            <person name="Howard J.M."/>
            <person name="Iguchi T."/>
            <person name="Janes D.E."/>
            <person name="Khan S.Y."/>
            <person name="Kohno S."/>
            <person name="de Koning A.J."/>
            <person name="Lance S.L."/>
            <person name="McCarthy F.M."/>
            <person name="McCormack J.E."/>
            <person name="Merchant M.E."/>
            <person name="Peterson D.G."/>
            <person name="Pollock D.D."/>
            <person name="Pourmand N."/>
            <person name="Raney B.J."/>
            <person name="Roessler K.A."/>
            <person name="Sanford J.R."/>
            <person name="Sawyer R.H."/>
            <person name="Schmidt C.J."/>
            <person name="Triplett E.W."/>
            <person name="Tuberville T.D."/>
            <person name="Venegas-Anaya M."/>
            <person name="Howard J.T."/>
            <person name="Jarvis E.D."/>
            <person name="Guillette L.J.Jr."/>
            <person name="Glenn T.C."/>
            <person name="Green R.E."/>
            <person name="Ray D.A."/>
        </authorList>
    </citation>
    <scope>NUCLEOTIDE SEQUENCE [LARGE SCALE GENOMIC DNA]</scope>
    <source>
        <strain evidence="3">KSC_2009_1</strain>
    </source>
</reference>
<organism evidence="3 4">
    <name type="scientific">Alligator mississippiensis</name>
    <name type="common">American alligator</name>
    <dbReference type="NCBI Taxonomy" id="8496"/>
    <lineage>
        <taxon>Eukaryota</taxon>
        <taxon>Metazoa</taxon>
        <taxon>Chordata</taxon>
        <taxon>Craniata</taxon>
        <taxon>Vertebrata</taxon>
        <taxon>Euteleostomi</taxon>
        <taxon>Archelosauria</taxon>
        <taxon>Archosauria</taxon>
        <taxon>Crocodylia</taxon>
        <taxon>Alligatoridae</taxon>
        <taxon>Alligatorinae</taxon>
        <taxon>Alligator</taxon>
    </lineage>
</organism>
<sequence length="488" mass="55613">MQVYVAKTCAFLKQRIFAKPLKTASQVEEAIRMAFKYKKNPSGNQIMPCHEDEVCKHGFFIKSPPPQLFTSQKSWKNRYFILCKSSKCHYILKYLKGQQIKGSIPIDQIISIETGISNYEKMTAIRKMFKCQPEEVISISTESRDYYLIGKDREQAEEWYTFISSVCMDAKADGCRPQNEDLATEHTKSRSCSLPLSFSGANSEGPINNSENEEKDPSDDKRRPNSDPCPQRLPKHQPPSSSPGVLPHLQSNIPQKTLEIQLSDSDENTKEEEEEVEEEKEEEYYATPTSILAQLTMNSAEPDPQRNSPMKEEKLVNRVSYISMKPQSPDKRSTCRSDEFLTLPWILENNICLRSSEDDRDQPLTKISTGIQPRLERKPNASPLSVVQLSILMNQVTDRSQLQEVDIFIPKADVNNYLTLTEAAGQICVSHWNGPHYLGCIFHHGDHIKAVNDLHPQNMEEVSLFISRSMRKKVKLTRFCDHTGASSS</sequence>
<dbReference type="InterPro" id="IPR001849">
    <property type="entry name" value="PH_domain"/>
</dbReference>
<evidence type="ECO:0000256" key="1">
    <source>
        <dbReference type="SAM" id="MobiDB-lite"/>
    </source>
</evidence>
<protein>
    <submittedName>
        <fullName evidence="3">Pleckstrin-like proteiny domain-containing family S member 1 isoform B</fullName>
    </submittedName>
</protein>
<dbReference type="EMBL" id="AKHW03001922">
    <property type="protein sequence ID" value="KYO40551.1"/>
    <property type="molecule type" value="Genomic_DNA"/>
</dbReference>
<evidence type="ECO:0000313" key="4">
    <source>
        <dbReference type="Proteomes" id="UP000050525"/>
    </source>
</evidence>
<dbReference type="SUPFAM" id="SSF50729">
    <property type="entry name" value="PH domain-like"/>
    <property type="match status" value="1"/>
</dbReference>
<keyword evidence="4" id="KW-1185">Reference proteome</keyword>
<evidence type="ECO:0000313" key="3">
    <source>
        <dbReference type="EMBL" id="KYO40551.1"/>
    </source>
</evidence>
<dbReference type="SMART" id="SM00233">
    <property type="entry name" value="PH"/>
    <property type="match status" value="1"/>
</dbReference>
<dbReference type="STRING" id="8496.A0A151NUE0"/>
<dbReference type="Proteomes" id="UP000050525">
    <property type="component" value="Unassembled WGS sequence"/>
</dbReference>
<feature type="domain" description="PH" evidence="2">
    <location>
        <begin position="53"/>
        <end position="168"/>
    </location>
</feature>
<dbReference type="AlphaFoldDB" id="A0A151NUE0"/>
<evidence type="ECO:0000259" key="2">
    <source>
        <dbReference type="PROSITE" id="PS50003"/>
    </source>
</evidence>
<name>A0A151NUE0_ALLMI</name>
<dbReference type="PANTHER" id="PTHR47014">
    <property type="entry name" value="PLECKSTRIN HOMOLOGY DOMAIN-CONTAINING FAMILY S MEMBER 1"/>
    <property type="match status" value="1"/>
</dbReference>
<dbReference type="InterPro" id="IPR042986">
    <property type="entry name" value="PLEKHS1"/>
</dbReference>
<accession>A0A151NUE0</accession>
<dbReference type="PROSITE" id="PS50003">
    <property type="entry name" value="PH_DOMAIN"/>
    <property type="match status" value="1"/>
</dbReference>
<dbReference type="InterPro" id="IPR011993">
    <property type="entry name" value="PH-like_dom_sf"/>
</dbReference>
<feature type="compositionally biased region" description="Acidic residues" evidence="1">
    <location>
        <begin position="264"/>
        <end position="284"/>
    </location>
</feature>
<feature type="region of interest" description="Disordered" evidence="1">
    <location>
        <begin position="175"/>
        <end position="286"/>
    </location>
</feature>